<keyword evidence="4" id="KW-1185">Reference proteome</keyword>
<dbReference type="Proteomes" id="UP001175000">
    <property type="component" value="Unassembled WGS sequence"/>
</dbReference>
<comment type="caution">
    <text evidence="3">The sequence shown here is derived from an EMBL/GenBank/DDBJ whole genome shotgun (WGS) entry which is preliminary data.</text>
</comment>
<evidence type="ECO:0000313" key="3">
    <source>
        <dbReference type="EMBL" id="KAK0613561.1"/>
    </source>
</evidence>
<accession>A0AA39WDU4</accession>
<protein>
    <submittedName>
        <fullName evidence="3">Uncharacterized protein</fullName>
    </submittedName>
</protein>
<feature type="compositionally biased region" description="Basic residues" evidence="1">
    <location>
        <begin position="83"/>
        <end position="96"/>
    </location>
</feature>
<proteinExistence type="predicted"/>
<dbReference type="EMBL" id="JAULSU010000006">
    <property type="protein sequence ID" value="KAK0613561.1"/>
    <property type="molecule type" value="Genomic_DNA"/>
</dbReference>
<feature type="region of interest" description="Disordered" evidence="1">
    <location>
        <begin position="27"/>
        <end position="142"/>
    </location>
</feature>
<reference evidence="3" key="1">
    <citation type="submission" date="2023-06" db="EMBL/GenBank/DDBJ databases">
        <title>Genome-scale phylogeny and comparative genomics of the fungal order Sordariales.</title>
        <authorList>
            <consortium name="Lawrence Berkeley National Laboratory"/>
            <person name="Hensen N."/>
            <person name="Bonometti L."/>
            <person name="Westerberg I."/>
            <person name="Brannstrom I.O."/>
            <person name="Guillou S."/>
            <person name="Cros-Aarteil S."/>
            <person name="Calhoun S."/>
            <person name="Haridas S."/>
            <person name="Kuo A."/>
            <person name="Mondo S."/>
            <person name="Pangilinan J."/>
            <person name="Riley R."/>
            <person name="Labutti K."/>
            <person name="Andreopoulos B."/>
            <person name="Lipzen A."/>
            <person name="Chen C."/>
            <person name="Yanf M."/>
            <person name="Daum C."/>
            <person name="Ng V."/>
            <person name="Clum A."/>
            <person name="Steindorff A."/>
            <person name="Ohm R."/>
            <person name="Martin F."/>
            <person name="Silar P."/>
            <person name="Natvig D."/>
            <person name="Lalanne C."/>
            <person name="Gautier V."/>
            <person name="Ament-Velasquez S.L."/>
            <person name="Kruys A."/>
            <person name="Hutchinson M.I."/>
            <person name="Powell A.J."/>
            <person name="Barry K."/>
            <person name="Miller A.N."/>
            <person name="Grigoriev I.V."/>
            <person name="Debuchy R."/>
            <person name="Gladieux P."/>
            <person name="Thoren M.H."/>
            <person name="Johannesson H."/>
        </authorList>
    </citation>
    <scope>NUCLEOTIDE SEQUENCE</scope>
    <source>
        <strain evidence="3">CBS 606.72</strain>
    </source>
</reference>
<sequence>MKPTFIITLLALGLEASAAVLGAAPASNPDLVARQRGGDRGGDDEPTFTIGRGKGKGKSAKGKGKSSGGGKGKGGDDEERVGKGKSGKGKTGGKSKGKSEGKSKGKTGGKGKSEGKGKGKSVGKGKSEGKGKGGKGKGPAEPVCVWEGHCLGDPCRTYDDCDHDWVCQGRVCATLQ</sequence>
<evidence type="ECO:0000256" key="1">
    <source>
        <dbReference type="SAM" id="MobiDB-lite"/>
    </source>
</evidence>
<evidence type="ECO:0000313" key="4">
    <source>
        <dbReference type="Proteomes" id="UP001175000"/>
    </source>
</evidence>
<name>A0AA39WDU4_9PEZI</name>
<feature type="chain" id="PRO_5041303374" evidence="2">
    <location>
        <begin position="19"/>
        <end position="176"/>
    </location>
</feature>
<organism evidence="3 4">
    <name type="scientific">Immersiella caudata</name>
    <dbReference type="NCBI Taxonomy" id="314043"/>
    <lineage>
        <taxon>Eukaryota</taxon>
        <taxon>Fungi</taxon>
        <taxon>Dikarya</taxon>
        <taxon>Ascomycota</taxon>
        <taxon>Pezizomycotina</taxon>
        <taxon>Sordariomycetes</taxon>
        <taxon>Sordariomycetidae</taxon>
        <taxon>Sordariales</taxon>
        <taxon>Lasiosphaeriaceae</taxon>
        <taxon>Immersiella</taxon>
    </lineage>
</organism>
<keyword evidence="2" id="KW-0732">Signal</keyword>
<evidence type="ECO:0000256" key="2">
    <source>
        <dbReference type="SAM" id="SignalP"/>
    </source>
</evidence>
<gene>
    <name evidence="3" type="ORF">B0T14DRAFT_569592</name>
</gene>
<feature type="signal peptide" evidence="2">
    <location>
        <begin position="1"/>
        <end position="18"/>
    </location>
</feature>
<dbReference type="AlphaFoldDB" id="A0AA39WDU4"/>
<feature type="compositionally biased region" description="Basic residues" evidence="1">
    <location>
        <begin position="53"/>
        <end position="64"/>
    </location>
</feature>